<dbReference type="RefSeq" id="WP_318954931.1">
    <property type="nucleotide sequence ID" value="NZ_CP137555.1"/>
</dbReference>
<dbReference type="InterPro" id="IPR007046">
    <property type="entry name" value="RNA_pol_sigma_54_core-bd"/>
</dbReference>
<keyword evidence="8 10" id="KW-0238">DNA-binding</keyword>
<dbReference type="PROSITE" id="PS00717">
    <property type="entry name" value="SIGMA54_1"/>
    <property type="match status" value="1"/>
</dbReference>
<dbReference type="NCBIfam" id="NF009118">
    <property type="entry name" value="PRK12469.1"/>
    <property type="match status" value="1"/>
</dbReference>
<dbReference type="KEGG" id="mpaf:R5R33_04920"/>
<name>A0AAU0N0N0_9GAMM</name>
<evidence type="ECO:0000256" key="8">
    <source>
        <dbReference type="ARBA" id="ARBA00023125"/>
    </source>
</evidence>
<dbReference type="PROSITE" id="PS00718">
    <property type="entry name" value="SIGMA54_2"/>
    <property type="match status" value="1"/>
</dbReference>
<keyword evidence="5 10" id="KW-0548">Nucleotidyltransferase</keyword>
<reference evidence="14 15" key="1">
    <citation type="submission" date="2023-10" db="EMBL/GenBank/DDBJ databases">
        <title>Description of Microbulbifer bruguierae sp. nov., isolated from the sediments of mangrove plant Bruguiera sexangula and comparative genomic analyses of the genus Microbulbifer.</title>
        <authorList>
            <person name="Long M."/>
        </authorList>
    </citation>
    <scope>NUCLEOTIDE SEQUENCE [LARGE SCALE GENOMIC DNA]</scope>
    <source>
        <strain evidence="14 15">SPO729</strain>
    </source>
</reference>
<accession>A0AAU0N0N0</accession>
<keyword evidence="3 10" id="KW-0240">DNA-directed RNA polymerase</keyword>
<dbReference type="Pfam" id="PF04963">
    <property type="entry name" value="Sigma54_CBD"/>
    <property type="match status" value="1"/>
</dbReference>
<keyword evidence="6 10" id="KW-0805">Transcription regulation</keyword>
<dbReference type="GO" id="GO:0001216">
    <property type="term" value="F:DNA-binding transcription activator activity"/>
    <property type="evidence" value="ECO:0007669"/>
    <property type="project" value="InterPro"/>
</dbReference>
<dbReference type="PROSITE" id="PS50044">
    <property type="entry name" value="SIGMA54_3"/>
    <property type="match status" value="1"/>
</dbReference>
<dbReference type="GO" id="GO:0016987">
    <property type="term" value="F:sigma factor activity"/>
    <property type="evidence" value="ECO:0007669"/>
    <property type="project" value="UniProtKB-KW"/>
</dbReference>
<evidence type="ECO:0000259" key="13">
    <source>
        <dbReference type="Pfam" id="PF04963"/>
    </source>
</evidence>
<protein>
    <recommendedName>
        <fullName evidence="2 10">RNA polymerase sigma-54 factor</fullName>
    </recommendedName>
</protein>
<evidence type="ECO:0000256" key="4">
    <source>
        <dbReference type="ARBA" id="ARBA00022679"/>
    </source>
</evidence>
<keyword evidence="4 10" id="KW-0808">Transferase</keyword>
<dbReference type="InterPro" id="IPR038709">
    <property type="entry name" value="RpoN_core-bd_sf"/>
</dbReference>
<comment type="function">
    <text evidence="10">Sigma factors are initiation factors that promote the attachment of RNA polymerase to specific initiation sites and are then released.</text>
</comment>
<dbReference type="Proteomes" id="UP001302477">
    <property type="component" value="Chromosome"/>
</dbReference>
<evidence type="ECO:0000256" key="3">
    <source>
        <dbReference type="ARBA" id="ARBA00022478"/>
    </source>
</evidence>
<evidence type="ECO:0000256" key="9">
    <source>
        <dbReference type="ARBA" id="ARBA00023163"/>
    </source>
</evidence>
<keyword evidence="9 10" id="KW-0804">Transcription</keyword>
<evidence type="ECO:0000256" key="5">
    <source>
        <dbReference type="ARBA" id="ARBA00022695"/>
    </source>
</evidence>
<dbReference type="GO" id="GO:0003677">
    <property type="term" value="F:DNA binding"/>
    <property type="evidence" value="ECO:0007669"/>
    <property type="project" value="UniProtKB-KW"/>
</dbReference>
<dbReference type="NCBIfam" id="TIGR02395">
    <property type="entry name" value="rpoN_sigma"/>
    <property type="match status" value="1"/>
</dbReference>
<dbReference type="AlphaFoldDB" id="A0AAU0N0N0"/>
<evidence type="ECO:0000256" key="1">
    <source>
        <dbReference type="ARBA" id="ARBA00008798"/>
    </source>
</evidence>
<dbReference type="PANTHER" id="PTHR32248:SF4">
    <property type="entry name" value="RNA POLYMERASE SIGMA-54 FACTOR"/>
    <property type="match status" value="1"/>
</dbReference>
<dbReference type="PRINTS" id="PR00045">
    <property type="entry name" value="SIGMA54FCT"/>
</dbReference>
<dbReference type="PIRSF" id="PIRSF000774">
    <property type="entry name" value="RpoN"/>
    <property type="match status" value="1"/>
</dbReference>
<dbReference type="GO" id="GO:0006352">
    <property type="term" value="P:DNA-templated transcription initiation"/>
    <property type="evidence" value="ECO:0007669"/>
    <property type="project" value="InterPro"/>
</dbReference>
<evidence type="ECO:0000259" key="12">
    <source>
        <dbReference type="Pfam" id="PF04552"/>
    </source>
</evidence>
<feature type="domain" description="RNA polymerase sigma factor 54 DNA-binding" evidence="12">
    <location>
        <begin position="334"/>
        <end position="492"/>
    </location>
</feature>
<dbReference type="InterPro" id="IPR007634">
    <property type="entry name" value="RNA_pol_sigma_54_DNA-bd"/>
</dbReference>
<feature type="domain" description="RNA polymerase sigma factor 54 core-binding" evidence="13">
    <location>
        <begin position="130"/>
        <end position="320"/>
    </location>
</feature>
<organism evidence="14 15">
    <name type="scientific">Microbulbifer pacificus</name>
    <dbReference type="NCBI Taxonomy" id="407164"/>
    <lineage>
        <taxon>Bacteria</taxon>
        <taxon>Pseudomonadati</taxon>
        <taxon>Pseudomonadota</taxon>
        <taxon>Gammaproteobacteria</taxon>
        <taxon>Cellvibrionales</taxon>
        <taxon>Microbulbiferaceae</taxon>
        <taxon>Microbulbifer</taxon>
    </lineage>
</organism>
<keyword evidence="7 10" id="KW-0731">Sigma factor</keyword>
<evidence type="ECO:0000313" key="14">
    <source>
        <dbReference type="EMBL" id="WOX06477.1"/>
    </source>
</evidence>
<evidence type="ECO:0000256" key="10">
    <source>
        <dbReference type="PIRNR" id="PIRNR000774"/>
    </source>
</evidence>
<dbReference type="NCBIfam" id="NF004595">
    <property type="entry name" value="PRK05932.1-2"/>
    <property type="match status" value="1"/>
</dbReference>
<evidence type="ECO:0000313" key="15">
    <source>
        <dbReference type="Proteomes" id="UP001302477"/>
    </source>
</evidence>
<dbReference type="EMBL" id="CP137555">
    <property type="protein sequence ID" value="WOX06477.1"/>
    <property type="molecule type" value="Genomic_DNA"/>
</dbReference>
<gene>
    <name evidence="14" type="ORF">R5R33_04920</name>
</gene>
<dbReference type="GO" id="GO:0000428">
    <property type="term" value="C:DNA-directed RNA polymerase complex"/>
    <property type="evidence" value="ECO:0007669"/>
    <property type="project" value="UniProtKB-KW"/>
</dbReference>
<feature type="region of interest" description="Disordered" evidence="11">
    <location>
        <begin position="76"/>
        <end position="108"/>
    </location>
</feature>
<comment type="similarity">
    <text evidence="1 10">Belongs to the sigma-54 factor family.</text>
</comment>
<dbReference type="Pfam" id="PF00309">
    <property type="entry name" value="Sigma54_AID"/>
    <property type="match status" value="1"/>
</dbReference>
<sequence>MKQSLQLKLGTSLTMTPQLQQAIRLLQLSTLELQQEIQSALDSNPLLESDFDEHAGEHLQEQNTPATIERQTLDSADSGREGLGGEGESESTADGDWNSDIPEDLPVDTRWDDIYTNSSHSGGDGEEYALEQRNAAAESLQDHLLWQLNLTPLTAEDKLIGEALIDAIAPNGFLDTDLEDLAESFAIEVAEILAVLKTIQQFEPVGCGARDLRESLLLQLRQLPESTPWLAQALTVVGQHLDLLGKRDFRQLSRRTRLSEAQLGEVMRLIQTLTPYPGEAFGGEEPQYVVPDVIVSRREQRWVVELNPETTPKLRINDAYAALIRRADNSTENNYLRDNLQEARWFLKSLQSRHETLLKVASCIVEKQQGFFELGPEAMKPMVLANIAETIGMHESTISRVTTQKYMLTPRGVFELKYFFSSHVSTDSGEDASSTAIRALIRKLVDAEQPRKPLSDNKITQELDKQGIQVARRTVAKYRESMGIPSSSERKRLV</sequence>
<evidence type="ECO:0000256" key="6">
    <source>
        <dbReference type="ARBA" id="ARBA00023015"/>
    </source>
</evidence>
<dbReference type="Gene3D" id="1.10.10.1330">
    <property type="entry name" value="RNA polymerase sigma-54 factor, core-binding domain"/>
    <property type="match status" value="1"/>
</dbReference>
<dbReference type="Gene3D" id="1.10.10.60">
    <property type="entry name" value="Homeodomain-like"/>
    <property type="match status" value="1"/>
</dbReference>
<evidence type="ECO:0000256" key="7">
    <source>
        <dbReference type="ARBA" id="ARBA00023082"/>
    </source>
</evidence>
<dbReference type="Pfam" id="PF04552">
    <property type="entry name" value="Sigma54_DBD"/>
    <property type="match status" value="1"/>
</dbReference>
<evidence type="ECO:0000256" key="2">
    <source>
        <dbReference type="ARBA" id="ARBA00019942"/>
    </source>
</evidence>
<keyword evidence="15" id="KW-1185">Reference proteome</keyword>
<dbReference type="InterPro" id="IPR000394">
    <property type="entry name" value="RNA_pol_sigma_54"/>
</dbReference>
<dbReference type="GO" id="GO:0016779">
    <property type="term" value="F:nucleotidyltransferase activity"/>
    <property type="evidence" value="ECO:0007669"/>
    <property type="project" value="UniProtKB-KW"/>
</dbReference>
<dbReference type="PANTHER" id="PTHR32248">
    <property type="entry name" value="RNA POLYMERASE SIGMA-54 FACTOR"/>
    <property type="match status" value="1"/>
</dbReference>
<proteinExistence type="inferred from homology"/>
<evidence type="ECO:0000256" key="11">
    <source>
        <dbReference type="SAM" id="MobiDB-lite"/>
    </source>
</evidence>